<protein>
    <submittedName>
        <fullName evidence="5">AraC family transcriptional regulator</fullName>
    </submittedName>
</protein>
<evidence type="ECO:0000256" key="1">
    <source>
        <dbReference type="ARBA" id="ARBA00023015"/>
    </source>
</evidence>
<reference evidence="5 6" key="1">
    <citation type="submission" date="2019-03" db="EMBL/GenBank/DDBJ databases">
        <title>Draft Genome Sequence of Desulfosporosinus fructosivorans Strain 63.6F, Isolated from Marine Sediment in the Baltic Sea.</title>
        <authorList>
            <person name="Hausmann B."/>
            <person name="Vandieken V."/>
            <person name="Pjevac P."/>
            <person name="Schreck K."/>
            <person name="Herbold C.W."/>
            <person name="Loy A."/>
        </authorList>
    </citation>
    <scope>NUCLEOTIDE SEQUENCE [LARGE SCALE GENOMIC DNA]</scope>
    <source>
        <strain evidence="5 6">63.6F</strain>
    </source>
</reference>
<dbReference type="RefSeq" id="WP_135547159.1">
    <property type="nucleotide sequence ID" value="NZ_SPQQ01000004.1"/>
</dbReference>
<dbReference type="GO" id="GO:0043565">
    <property type="term" value="F:sequence-specific DNA binding"/>
    <property type="evidence" value="ECO:0007669"/>
    <property type="project" value="InterPro"/>
</dbReference>
<name>A0A4Z0R619_9FIRM</name>
<dbReference type="GO" id="GO:0003700">
    <property type="term" value="F:DNA-binding transcription factor activity"/>
    <property type="evidence" value="ECO:0007669"/>
    <property type="project" value="InterPro"/>
</dbReference>
<dbReference type="InterPro" id="IPR046532">
    <property type="entry name" value="DUF6597"/>
</dbReference>
<keyword evidence="2" id="KW-0238">DNA-binding</keyword>
<evidence type="ECO:0000313" key="6">
    <source>
        <dbReference type="Proteomes" id="UP000298460"/>
    </source>
</evidence>
<evidence type="ECO:0000256" key="3">
    <source>
        <dbReference type="ARBA" id="ARBA00023163"/>
    </source>
</evidence>
<proteinExistence type="predicted"/>
<dbReference type="Proteomes" id="UP000298460">
    <property type="component" value="Unassembled WGS sequence"/>
</dbReference>
<dbReference type="InterPro" id="IPR009057">
    <property type="entry name" value="Homeodomain-like_sf"/>
</dbReference>
<dbReference type="PROSITE" id="PS01124">
    <property type="entry name" value="HTH_ARAC_FAMILY_2"/>
    <property type="match status" value="1"/>
</dbReference>
<sequence>MISKKNIQTFYEKYRILIKEDDYVYLLPHPSLKNWISNYTITFPIVGMMSNEYTIMPHGSATLVLSSDGNKTYCTLFGPMTKPVCVGSEANQFQLLFIVEFQPAGYYAFSGMPQKELTNCIYSFENINPAMNRLMAQHLENSPDIRSFVGEIDKLFLAHLKTILYRPEFSVANQIILYSGGQTSVKELSHNVFYSERHLGRIFEEYLGVSIKSFSRLVRINKAIRLLRQPQYSITQAYLQTGFYDMPHFIHEFKSICGITPQKYQDNMSDFYSEIAKF</sequence>
<dbReference type="Gene3D" id="1.10.10.60">
    <property type="entry name" value="Homeodomain-like"/>
    <property type="match status" value="1"/>
</dbReference>
<accession>A0A4Z0R619</accession>
<dbReference type="EMBL" id="SPQQ01000004">
    <property type="protein sequence ID" value="TGE37543.1"/>
    <property type="molecule type" value="Genomic_DNA"/>
</dbReference>
<evidence type="ECO:0000256" key="2">
    <source>
        <dbReference type="ARBA" id="ARBA00023125"/>
    </source>
</evidence>
<evidence type="ECO:0000313" key="5">
    <source>
        <dbReference type="EMBL" id="TGE37543.1"/>
    </source>
</evidence>
<dbReference type="AlphaFoldDB" id="A0A4Z0R619"/>
<gene>
    <name evidence="5" type="ORF">E4K67_12405</name>
</gene>
<organism evidence="5 6">
    <name type="scientific">Desulfosporosinus fructosivorans</name>
    <dbReference type="NCBI Taxonomy" id="2018669"/>
    <lineage>
        <taxon>Bacteria</taxon>
        <taxon>Bacillati</taxon>
        <taxon>Bacillota</taxon>
        <taxon>Clostridia</taxon>
        <taxon>Eubacteriales</taxon>
        <taxon>Desulfitobacteriaceae</taxon>
        <taxon>Desulfosporosinus</taxon>
    </lineage>
</organism>
<dbReference type="SUPFAM" id="SSF46689">
    <property type="entry name" value="Homeodomain-like"/>
    <property type="match status" value="1"/>
</dbReference>
<evidence type="ECO:0000259" key="4">
    <source>
        <dbReference type="PROSITE" id="PS01124"/>
    </source>
</evidence>
<keyword evidence="3" id="KW-0804">Transcription</keyword>
<dbReference type="Pfam" id="PF20240">
    <property type="entry name" value="DUF6597"/>
    <property type="match status" value="1"/>
</dbReference>
<dbReference type="SMART" id="SM00342">
    <property type="entry name" value="HTH_ARAC"/>
    <property type="match status" value="1"/>
</dbReference>
<dbReference type="Pfam" id="PF12833">
    <property type="entry name" value="HTH_18"/>
    <property type="match status" value="1"/>
</dbReference>
<keyword evidence="1" id="KW-0805">Transcription regulation</keyword>
<dbReference type="OrthoDB" id="183331at2"/>
<dbReference type="PANTHER" id="PTHR43280:SF2">
    <property type="entry name" value="HTH-TYPE TRANSCRIPTIONAL REGULATOR EXSA"/>
    <property type="match status" value="1"/>
</dbReference>
<keyword evidence="6" id="KW-1185">Reference proteome</keyword>
<comment type="caution">
    <text evidence="5">The sequence shown here is derived from an EMBL/GenBank/DDBJ whole genome shotgun (WGS) entry which is preliminary data.</text>
</comment>
<feature type="domain" description="HTH araC/xylS-type" evidence="4">
    <location>
        <begin position="184"/>
        <end position="267"/>
    </location>
</feature>
<dbReference type="InterPro" id="IPR018060">
    <property type="entry name" value="HTH_AraC"/>
</dbReference>
<dbReference type="PANTHER" id="PTHR43280">
    <property type="entry name" value="ARAC-FAMILY TRANSCRIPTIONAL REGULATOR"/>
    <property type="match status" value="1"/>
</dbReference>